<proteinExistence type="inferred from homology"/>
<dbReference type="InterPro" id="IPR016024">
    <property type="entry name" value="ARM-type_fold"/>
</dbReference>
<reference evidence="6" key="1">
    <citation type="submission" date="2021-01" db="EMBL/GenBank/DDBJ databases">
        <authorList>
            <person name="Corre E."/>
            <person name="Pelletier E."/>
            <person name="Niang G."/>
            <person name="Scheremetjew M."/>
            <person name="Finn R."/>
            <person name="Kale V."/>
            <person name="Holt S."/>
            <person name="Cochrane G."/>
            <person name="Meng A."/>
            <person name="Brown T."/>
            <person name="Cohen L."/>
        </authorList>
    </citation>
    <scope>NUCLEOTIDE SEQUENCE</scope>
</reference>
<dbReference type="Gene3D" id="1.25.40.180">
    <property type="match status" value="1"/>
</dbReference>
<name>A0A7S1AN41_NOCSC</name>
<evidence type="ECO:0000256" key="4">
    <source>
        <dbReference type="SAM" id="MobiDB-lite"/>
    </source>
</evidence>
<keyword evidence="2" id="KW-0396">Initiation factor</keyword>
<protein>
    <recommendedName>
        <fullName evidence="5">MIF4G domain-containing protein</fullName>
    </recommendedName>
</protein>
<dbReference type="EMBL" id="HBFQ01047607">
    <property type="protein sequence ID" value="CAD8859582.1"/>
    <property type="molecule type" value="Transcribed_RNA"/>
</dbReference>
<organism evidence="6">
    <name type="scientific">Noctiluca scintillans</name>
    <name type="common">Sea sparkle</name>
    <name type="synonym">Red tide dinoflagellate</name>
    <dbReference type="NCBI Taxonomy" id="2966"/>
    <lineage>
        <taxon>Eukaryota</taxon>
        <taxon>Sar</taxon>
        <taxon>Alveolata</taxon>
        <taxon>Dinophyceae</taxon>
        <taxon>Noctilucales</taxon>
        <taxon>Noctilucaceae</taxon>
        <taxon>Noctiluca</taxon>
    </lineage>
</organism>
<keyword evidence="3" id="KW-0648">Protein biosynthesis</keyword>
<accession>A0A7S1AN41</accession>
<dbReference type="AlphaFoldDB" id="A0A7S1AN41"/>
<evidence type="ECO:0000256" key="1">
    <source>
        <dbReference type="ARBA" id="ARBA00005775"/>
    </source>
</evidence>
<evidence type="ECO:0000256" key="2">
    <source>
        <dbReference type="ARBA" id="ARBA00022540"/>
    </source>
</evidence>
<evidence type="ECO:0000259" key="5">
    <source>
        <dbReference type="SMART" id="SM00543"/>
    </source>
</evidence>
<feature type="domain" description="MIF4G" evidence="5">
    <location>
        <begin position="267"/>
        <end position="481"/>
    </location>
</feature>
<feature type="region of interest" description="Disordered" evidence="4">
    <location>
        <begin position="539"/>
        <end position="577"/>
    </location>
</feature>
<dbReference type="PANTHER" id="PTHR23253:SF9">
    <property type="entry name" value="EUKARYOTIC TRANSLATION INITIATION FACTOR 4 GAMMA 2"/>
    <property type="match status" value="1"/>
</dbReference>
<dbReference type="SUPFAM" id="SSF48371">
    <property type="entry name" value="ARM repeat"/>
    <property type="match status" value="1"/>
</dbReference>
<dbReference type="PANTHER" id="PTHR23253">
    <property type="entry name" value="EUKARYOTIC TRANSLATION INITIATION FACTOR 4 GAMMA"/>
    <property type="match status" value="1"/>
</dbReference>
<dbReference type="GO" id="GO:0003743">
    <property type="term" value="F:translation initiation factor activity"/>
    <property type="evidence" value="ECO:0007669"/>
    <property type="project" value="UniProtKB-KW"/>
</dbReference>
<dbReference type="SMART" id="SM00543">
    <property type="entry name" value="MIF4G"/>
    <property type="match status" value="1"/>
</dbReference>
<comment type="similarity">
    <text evidence="1">Belongs to the eukaryotic initiation factor 4G family.</text>
</comment>
<evidence type="ECO:0000313" key="6">
    <source>
        <dbReference type="EMBL" id="CAD8859582.1"/>
    </source>
</evidence>
<dbReference type="InterPro" id="IPR003890">
    <property type="entry name" value="MIF4G-like_typ-3"/>
</dbReference>
<feature type="compositionally biased region" description="Low complexity" evidence="4">
    <location>
        <begin position="539"/>
        <end position="573"/>
    </location>
</feature>
<dbReference type="GO" id="GO:0003729">
    <property type="term" value="F:mRNA binding"/>
    <property type="evidence" value="ECO:0007669"/>
    <property type="project" value="TreeGrafter"/>
</dbReference>
<evidence type="ECO:0000256" key="3">
    <source>
        <dbReference type="ARBA" id="ARBA00022917"/>
    </source>
</evidence>
<sequence>MSATIVSPHDKEQVDILDIAKSACCLNAPYDLSEQDCQGTDTIDSRTVKSYRGPSIASDDTGTLQRTKMSESALERWLEYFADDGDGEALCSQWLGWSSLNMDLDSVMSWLLERGLENCQRAAGVKAALEQLLSCGHVDGQMVERSLSVFSQEVLQDFALDNPQVTSFVQEVRDVAAQEVALRDRGRYDRSKMLSLRHGKSAEIGWRVELVPVPKPSVESVSVSIPKAPCSEWRTDRGTIGQSTSWVSQRKRVGQGSDTEDEHAPFVREMHLILNKLTVDKFPQLSAHVLSLISKSQRPHHGIPVLVQMIFEKATVQHHFIDMYVNLCVKLHDWLTEKNMSLEADSNFKRILLNQCQISFEEYLEPPTFGSELYEQQVKYKTKMLGNIKLVGELIRRGMLVRKIALSIASDLVQAPVHAERLEALAVFLETAGPSLDEPSWSHYQQFNAIFSEVTRIAESDETPVRTRCLLKDVLDLRQSRWQMRKIRKFDEDAPTTIAQVHKKAALKTPEVRTDRFRQAKMLPSSGVRCQLDTVTKAVPAKTPAAPSSPASPTSPDSRAAAASATPASPQTPNLTRKTFRQEIMYLTRHLGRGVDLRAALQRLRDCPLPASIVEETADVLARFVDEPKARRQELFPLIPALFALGIFAGRLVDAVELFLSIAFGDPGCLDPPNLCDIIFSEMLPALGLTPSKLTLPPCLLDLLDDVQGCRAT</sequence>
<dbReference type="Pfam" id="PF02854">
    <property type="entry name" value="MIF4G"/>
    <property type="match status" value="1"/>
</dbReference>
<dbReference type="GO" id="GO:0016281">
    <property type="term" value="C:eukaryotic translation initiation factor 4F complex"/>
    <property type="evidence" value="ECO:0007669"/>
    <property type="project" value="TreeGrafter"/>
</dbReference>
<gene>
    <name evidence="6" type="ORF">NSCI0253_LOCUS33936</name>
</gene>